<reference evidence="10" key="1">
    <citation type="submission" date="2014-03" db="EMBL/GenBank/DDBJ databases">
        <authorList>
            <person name="Casaregola S."/>
        </authorList>
    </citation>
    <scope>NUCLEOTIDE SEQUENCE [LARGE SCALE GENOMIC DNA]</scope>
    <source>
        <strain evidence="10">CLIB 918</strain>
    </source>
</reference>
<dbReference type="EMBL" id="CCBN010000001">
    <property type="protein sequence ID" value="CDO51226.1"/>
    <property type="molecule type" value="Genomic_DNA"/>
</dbReference>
<keyword evidence="7" id="KW-0732">Signal</keyword>
<dbReference type="InterPro" id="IPR023827">
    <property type="entry name" value="Peptidase_S8_Asp-AS"/>
</dbReference>
<dbReference type="PROSITE" id="PS00137">
    <property type="entry name" value="SUBTILASE_HIS"/>
    <property type="match status" value="1"/>
</dbReference>
<dbReference type="InterPro" id="IPR036852">
    <property type="entry name" value="Peptidase_S8/S53_dom_sf"/>
</dbReference>
<dbReference type="CDD" id="cd04077">
    <property type="entry name" value="Peptidases_S8_PCSK9_ProteinaseK_like"/>
    <property type="match status" value="1"/>
</dbReference>
<dbReference type="AlphaFoldDB" id="A0A0J9YHD6"/>
<protein>
    <submittedName>
        <fullName evidence="10">Similar to Saccharomyces cerevisiae YOR003W YSP3 Putative to the subtilisin-like protease III</fullName>
    </submittedName>
</protein>
<dbReference type="InterPro" id="IPR015500">
    <property type="entry name" value="Peptidase_S8_subtilisin-rel"/>
</dbReference>
<keyword evidence="4 5" id="KW-0720">Serine protease</keyword>
<evidence type="ECO:0000256" key="3">
    <source>
        <dbReference type="ARBA" id="ARBA00022801"/>
    </source>
</evidence>
<gene>
    <name evidence="10" type="ORF">BN980_GECA01s02837g</name>
</gene>
<evidence type="ECO:0000313" key="10">
    <source>
        <dbReference type="EMBL" id="CDO51226.1"/>
    </source>
</evidence>
<evidence type="ECO:0000259" key="8">
    <source>
        <dbReference type="Pfam" id="PF00082"/>
    </source>
</evidence>
<dbReference type="GO" id="GO:0004252">
    <property type="term" value="F:serine-type endopeptidase activity"/>
    <property type="evidence" value="ECO:0007669"/>
    <property type="project" value="UniProtKB-UniRule"/>
</dbReference>
<feature type="active site" description="Charge relay system" evidence="5">
    <location>
        <position position="232"/>
    </location>
</feature>
<dbReference type="InterPro" id="IPR023828">
    <property type="entry name" value="Peptidase_S8_Ser-AS"/>
</dbReference>
<feature type="domain" description="Inhibitor I9" evidence="9">
    <location>
        <begin position="95"/>
        <end position="178"/>
    </location>
</feature>
<evidence type="ECO:0000256" key="5">
    <source>
        <dbReference type="PROSITE-ProRule" id="PRU01240"/>
    </source>
</evidence>
<dbReference type="PANTHER" id="PTHR43806:SF11">
    <property type="entry name" value="CEREVISIN-RELATED"/>
    <property type="match status" value="1"/>
</dbReference>
<feature type="active site" description="Charge relay system" evidence="5">
    <location>
        <position position="422"/>
    </location>
</feature>
<sequence>MLLGNWLTLLGAAVMAAPVEKAKFTTSPEFRAAIQGVDVVESIENPSAPVLESRNKKDYDTTTEDFDVVESIENPSALKTRNEEEYDTAAVEHDNYIVLFNRDTSLQKRGDHHVWLNDLINNTQSIISSSNSIDKNTNIIKGYLNSSSLQGYYGRFHKDVIEKIRAQSEEIAIVERDSFDQGADYTYVQYEAPWGLNRISHKEYTGNGVVNHDSTYVFNSNDGVNTTIYIVDSGIRDDHIEFNNRIRHGPNYIDDSNSDAQGHGTAIAGIAAGFNTGVAKYANVVSVKVMDSQKRVAVSSTIQAIEWVIEDHKKNPGQRSIINYSATGSISEARNAAIREAVNAGILFVTAAGNSNADACNYGPAQLGQEEGVISVAATGTNNYIADFSNFGSCVSVFAPGVDIFTSSFDSSSSYQTISGTSMSSPFVSGLASYFWSINPEYTISQIKDLIINSNNGQVQGINTDTPNKIAYNQQ</sequence>
<evidence type="ECO:0000256" key="7">
    <source>
        <dbReference type="SAM" id="SignalP"/>
    </source>
</evidence>
<dbReference type="Pfam" id="PF00082">
    <property type="entry name" value="Peptidase_S8"/>
    <property type="match status" value="1"/>
</dbReference>
<comment type="caution">
    <text evidence="10">The sequence shown here is derived from an EMBL/GenBank/DDBJ whole genome shotgun (WGS) entry which is preliminary data.</text>
</comment>
<dbReference type="OrthoDB" id="206201at2759"/>
<dbReference type="InterPro" id="IPR000209">
    <property type="entry name" value="Peptidase_S8/S53_dom"/>
</dbReference>
<evidence type="ECO:0000259" key="9">
    <source>
        <dbReference type="Pfam" id="PF05922"/>
    </source>
</evidence>
<dbReference type="STRING" id="1173061.A0A0J9YHD6"/>
<feature type="active site" description="Charge relay system" evidence="5">
    <location>
        <position position="263"/>
    </location>
</feature>
<dbReference type="Gene3D" id="3.40.50.200">
    <property type="entry name" value="Peptidase S8/S53 domain"/>
    <property type="match status" value="1"/>
</dbReference>
<feature type="domain" description="Peptidase S8/S53" evidence="8">
    <location>
        <begin position="225"/>
        <end position="462"/>
    </location>
</feature>
<comment type="similarity">
    <text evidence="1 5 6">Belongs to the peptidase S8 family.</text>
</comment>
<name>A0A0J9YHD6_GEOCN</name>
<dbReference type="PRINTS" id="PR00723">
    <property type="entry name" value="SUBTILISIN"/>
</dbReference>
<keyword evidence="11" id="KW-1185">Reference proteome</keyword>
<organism evidence="10 11">
    <name type="scientific">Geotrichum candidum</name>
    <name type="common">Oospora lactis</name>
    <name type="synonym">Dipodascus geotrichum</name>
    <dbReference type="NCBI Taxonomy" id="1173061"/>
    <lineage>
        <taxon>Eukaryota</taxon>
        <taxon>Fungi</taxon>
        <taxon>Dikarya</taxon>
        <taxon>Ascomycota</taxon>
        <taxon>Saccharomycotina</taxon>
        <taxon>Dipodascomycetes</taxon>
        <taxon>Dipodascales</taxon>
        <taxon>Dipodascaceae</taxon>
        <taxon>Geotrichum</taxon>
    </lineage>
</organism>
<dbReference type="SUPFAM" id="SSF52743">
    <property type="entry name" value="Subtilisin-like"/>
    <property type="match status" value="1"/>
</dbReference>
<dbReference type="Pfam" id="PF05922">
    <property type="entry name" value="Inhibitor_I9"/>
    <property type="match status" value="1"/>
</dbReference>
<dbReference type="PROSITE" id="PS00138">
    <property type="entry name" value="SUBTILASE_SER"/>
    <property type="match status" value="1"/>
</dbReference>
<dbReference type="PANTHER" id="PTHR43806">
    <property type="entry name" value="PEPTIDASE S8"/>
    <property type="match status" value="1"/>
</dbReference>
<dbReference type="InterPro" id="IPR034193">
    <property type="entry name" value="PCSK9_ProteinaseK-like"/>
</dbReference>
<dbReference type="InterPro" id="IPR050131">
    <property type="entry name" value="Peptidase_S8_subtilisin-like"/>
</dbReference>
<keyword evidence="3 5" id="KW-0378">Hydrolase</keyword>
<dbReference type="FunFam" id="3.40.50.200:FF:000007">
    <property type="entry name" value="Subtilisin-like serine protease"/>
    <property type="match status" value="1"/>
</dbReference>
<evidence type="ECO:0000313" key="11">
    <source>
        <dbReference type="Proteomes" id="UP000242525"/>
    </source>
</evidence>
<accession>A0A0J9YHD6</accession>
<dbReference type="InterPro" id="IPR010259">
    <property type="entry name" value="S8pro/Inhibitor_I9"/>
</dbReference>
<dbReference type="GO" id="GO:0006508">
    <property type="term" value="P:proteolysis"/>
    <property type="evidence" value="ECO:0007669"/>
    <property type="project" value="UniProtKB-KW"/>
</dbReference>
<proteinExistence type="inferred from homology"/>
<evidence type="ECO:0000256" key="1">
    <source>
        <dbReference type="ARBA" id="ARBA00011073"/>
    </source>
</evidence>
<evidence type="ECO:0000256" key="2">
    <source>
        <dbReference type="ARBA" id="ARBA00022670"/>
    </source>
</evidence>
<evidence type="ECO:0000256" key="4">
    <source>
        <dbReference type="ARBA" id="ARBA00022825"/>
    </source>
</evidence>
<dbReference type="PROSITE" id="PS00136">
    <property type="entry name" value="SUBTILASE_ASP"/>
    <property type="match status" value="1"/>
</dbReference>
<dbReference type="InterPro" id="IPR022398">
    <property type="entry name" value="Peptidase_S8_His-AS"/>
</dbReference>
<keyword evidence="2 5" id="KW-0645">Protease</keyword>
<evidence type="ECO:0000256" key="6">
    <source>
        <dbReference type="RuleBase" id="RU003355"/>
    </source>
</evidence>
<dbReference type="Proteomes" id="UP000242525">
    <property type="component" value="Unassembled WGS sequence"/>
</dbReference>
<dbReference type="PROSITE" id="PS51892">
    <property type="entry name" value="SUBTILASE"/>
    <property type="match status" value="1"/>
</dbReference>
<feature type="chain" id="PRO_5005326111" evidence="7">
    <location>
        <begin position="17"/>
        <end position="475"/>
    </location>
</feature>
<feature type="signal peptide" evidence="7">
    <location>
        <begin position="1"/>
        <end position="16"/>
    </location>
</feature>